<proteinExistence type="predicted"/>
<dbReference type="AlphaFoldDB" id="A0A645IT06"/>
<dbReference type="PROSITE" id="PS51257">
    <property type="entry name" value="PROKAR_LIPOPROTEIN"/>
    <property type="match status" value="1"/>
</dbReference>
<evidence type="ECO:0000313" key="1">
    <source>
        <dbReference type="EMBL" id="MPN53952.1"/>
    </source>
</evidence>
<accession>A0A645IT06</accession>
<dbReference type="EMBL" id="VSSQ01121642">
    <property type="protein sequence ID" value="MPN53952.1"/>
    <property type="molecule type" value="Genomic_DNA"/>
</dbReference>
<reference evidence="1" key="1">
    <citation type="submission" date="2019-08" db="EMBL/GenBank/DDBJ databases">
        <authorList>
            <person name="Kucharzyk K."/>
            <person name="Murdoch R.W."/>
            <person name="Higgins S."/>
            <person name="Loffler F."/>
        </authorList>
    </citation>
    <scope>NUCLEOTIDE SEQUENCE</scope>
</reference>
<gene>
    <name evidence="1" type="ORF">SDC9_201621</name>
</gene>
<sequence length="69" mass="8060">MVSDARIMPRRYESKFKFTWSSTSWLLAASCALLVDEKRKNSVMPMNTMPTTATAVNERDKMNWMLDLR</sequence>
<protein>
    <submittedName>
        <fullName evidence="1">Uncharacterized protein</fullName>
    </submittedName>
</protein>
<organism evidence="1">
    <name type="scientific">bioreactor metagenome</name>
    <dbReference type="NCBI Taxonomy" id="1076179"/>
    <lineage>
        <taxon>unclassified sequences</taxon>
        <taxon>metagenomes</taxon>
        <taxon>ecological metagenomes</taxon>
    </lineage>
</organism>
<comment type="caution">
    <text evidence="1">The sequence shown here is derived from an EMBL/GenBank/DDBJ whole genome shotgun (WGS) entry which is preliminary data.</text>
</comment>
<name>A0A645IT06_9ZZZZ</name>